<dbReference type="EMBL" id="CAJVQC010006485">
    <property type="protein sequence ID" value="CAG8567364.1"/>
    <property type="molecule type" value="Genomic_DNA"/>
</dbReference>
<evidence type="ECO:0000313" key="2">
    <source>
        <dbReference type="Proteomes" id="UP000789920"/>
    </source>
</evidence>
<evidence type="ECO:0000313" key="1">
    <source>
        <dbReference type="EMBL" id="CAG8567364.1"/>
    </source>
</evidence>
<dbReference type="Proteomes" id="UP000789920">
    <property type="component" value="Unassembled WGS sequence"/>
</dbReference>
<organism evidence="1 2">
    <name type="scientific">Racocetra persica</name>
    <dbReference type="NCBI Taxonomy" id="160502"/>
    <lineage>
        <taxon>Eukaryota</taxon>
        <taxon>Fungi</taxon>
        <taxon>Fungi incertae sedis</taxon>
        <taxon>Mucoromycota</taxon>
        <taxon>Glomeromycotina</taxon>
        <taxon>Glomeromycetes</taxon>
        <taxon>Diversisporales</taxon>
        <taxon>Gigasporaceae</taxon>
        <taxon>Racocetra</taxon>
    </lineage>
</organism>
<gene>
    <name evidence="1" type="ORF">RPERSI_LOCUS4608</name>
</gene>
<keyword evidence="2" id="KW-1185">Reference proteome</keyword>
<protein>
    <submittedName>
        <fullName evidence="1">23253_t:CDS:1</fullName>
    </submittedName>
</protein>
<comment type="caution">
    <text evidence="1">The sequence shown here is derived from an EMBL/GenBank/DDBJ whole genome shotgun (WGS) entry which is preliminary data.</text>
</comment>
<sequence>MNKRSTRTNVTNNDHVEQEANNEDFNYEILNNNSSNILDKDNVLSEADLLSKNNLMSESDLSSEDNILNKENFNREIVDEPLSSEEMLSITREFVSYLSNIAEVLISSFNEFIGPFVLKIKLLEKEKVIDIQGNKSLVFASLGNITSNLPQGGQ</sequence>
<reference evidence="1" key="1">
    <citation type="submission" date="2021-06" db="EMBL/GenBank/DDBJ databases">
        <authorList>
            <person name="Kallberg Y."/>
            <person name="Tangrot J."/>
            <person name="Rosling A."/>
        </authorList>
    </citation>
    <scope>NUCLEOTIDE SEQUENCE</scope>
    <source>
        <strain evidence="1">MA461A</strain>
    </source>
</reference>
<accession>A0ACA9M4P0</accession>
<proteinExistence type="predicted"/>
<name>A0ACA9M4P0_9GLOM</name>